<gene>
    <name evidence="2" type="ORF">M514_10083</name>
</gene>
<proteinExistence type="predicted"/>
<dbReference type="InterPro" id="IPR058912">
    <property type="entry name" value="HTH_animal"/>
</dbReference>
<accession>A0A085MU33</accession>
<reference evidence="2" key="1">
    <citation type="journal article" date="2014" name="Nat. Genet.">
        <title>Genome and transcriptome of the porcine whipworm Trichuris suis.</title>
        <authorList>
            <person name="Jex A.R."/>
            <person name="Nejsum P."/>
            <person name="Schwarz E.M."/>
            <person name="Hu L."/>
            <person name="Young N.D."/>
            <person name="Hall R.S."/>
            <person name="Korhonen P.K."/>
            <person name="Liao S."/>
            <person name="Thamsborg S."/>
            <person name="Xia J."/>
            <person name="Xu P."/>
            <person name="Wang S."/>
            <person name="Scheerlinck J.P."/>
            <person name="Hofmann A."/>
            <person name="Sternberg P.W."/>
            <person name="Wang J."/>
            <person name="Gasser R.B."/>
        </authorList>
    </citation>
    <scope>NUCLEOTIDE SEQUENCE [LARGE SCALE GENOMIC DNA]</scope>
    <source>
        <strain evidence="2">DCEP-RM93F</strain>
    </source>
</reference>
<protein>
    <recommendedName>
        <fullName evidence="1">Reverse transcriptase domain-containing protein</fullName>
    </recommendedName>
</protein>
<name>A0A085MU33_9BILA</name>
<evidence type="ECO:0000259" key="1">
    <source>
        <dbReference type="PROSITE" id="PS50878"/>
    </source>
</evidence>
<dbReference type="EMBL" id="KL367651">
    <property type="protein sequence ID" value="KFD60729.1"/>
    <property type="molecule type" value="Genomic_DNA"/>
</dbReference>
<dbReference type="Pfam" id="PF26215">
    <property type="entry name" value="HTH_animal"/>
    <property type="match status" value="1"/>
</dbReference>
<dbReference type="Proteomes" id="UP000030758">
    <property type="component" value="Unassembled WGS sequence"/>
</dbReference>
<dbReference type="PROSITE" id="PS50878">
    <property type="entry name" value="RT_POL"/>
    <property type="match status" value="1"/>
</dbReference>
<dbReference type="AlphaFoldDB" id="A0A085MU33"/>
<organism evidence="2">
    <name type="scientific">Trichuris suis</name>
    <name type="common">pig whipworm</name>
    <dbReference type="NCBI Taxonomy" id="68888"/>
    <lineage>
        <taxon>Eukaryota</taxon>
        <taxon>Metazoa</taxon>
        <taxon>Ecdysozoa</taxon>
        <taxon>Nematoda</taxon>
        <taxon>Enoplea</taxon>
        <taxon>Dorylaimia</taxon>
        <taxon>Trichinellida</taxon>
        <taxon>Trichuridae</taxon>
        <taxon>Trichuris</taxon>
    </lineage>
</organism>
<dbReference type="PANTHER" id="PTHR21301:SF10">
    <property type="entry name" value="REVERSE TRANSCRIPTASE DOMAIN-CONTAINING PROTEIN"/>
    <property type="match status" value="1"/>
</dbReference>
<sequence length="488" mass="55502">MEYRCFTCAISNVLLSHAHQPKLNLTPLEFRILNRLKMDTSITITKADKGNAVVVMDRCTYNSKTEELLSSPSYVRIPDDPTEPTRKSLQHLTACYGEQSGDQRIIAISKRLKYTSNANSPELYCLPKVHKPDIPFRPIVSRSNCTTSALSKYIASLLHPFTGKRQSHVLNSREFLNAVKTISLSPDDILVSYDVNDSMTSVPLQYTCRLIHNLLLNDDSLSERTQLSPAQIIALTEFCMKEGNHFHFQGRFFSQKQGAPMGSPLSPVLAELFMEHLEEKAFSTRAPKFPIKAFKRYVDDIFAIIRRGSEQPFLDHLNSLFADTICCTMEIERHRRLPFLDTLLIRKETNISSQVYRKPTNTDHFAHYMSNHPLGVKRGLIIGLVDRAYHLCDPQFLDRELRHIKTVLHRNGYPHRLIDSTVARRLQHLDSPSNAPRPSPDTKITIPLPFYPGVTDKVRLPIHQRNGAIYKITCKCGGTYIGETGNSL</sequence>
<dbReference type="PANTHER" id="PTHR21301">
    <property type="entry name" value="REVERSE TRANSCRIPTASE"/>
    <property type="match status" value="1"/>
</dbReference>
<evidence type="ECO:0000313" key="2">
    <source>
        <dbReference type="EMBL" id="KFD60729.1"/>
    </source>
</evidence>
<dbReference type="InterPro" id="IPR000477">
    <property type="entry name" value="RT_dom"/>
</dbReference>
<feature type="domain" description="Reverse transcriptase" evidence="1">
    <location>
        <begin position="107"/>
        <end position="382"/>
    </location>
</feature>
<dbReference type="Pfam" id="PF00078">
    <property type="entry name" value="RVT_1"/>
    <property type="match status" value="1"/>
</dbReference>